<feature type="transmembrane region" description="Helical" evidence="1">
    <location>
        <begin position="82"/>
        <end position="99"/>
    </location>
</feature>
<dbReference type="RefSeq" id="WP_150403472.1">
    <property type="nucleotide sequence ID" value="NZ_VXLC01000008.1"/>
</dbReference>
<accession>A0A5N0EID8</accession>
<evidence type="ECO:0000313" key="3">
    <source>
        <dbReference type="Proteomes" id="UP000323876"/>
    </source>
</evidence>
<keyword evidence="1" id="KW-0812">Transmembrane</keyword>
<protein>
    <submittedName>
        <fullName evidence="2">Uncharacterized protein</fullName>
    </submittedName>
</protein>
<proteinExistence type="predicted"/>
<keyword evidence="1" id="KW-0472">Membrane</keyword>
<name>A0A5N0EID8_9NOCA</name>
<dbReference type="EMBL" id="VXLC01000008">
    <property type="protein sequence ID" value="KAA8887141.1"/>
    <property type="molecule type" value="Genomic_DNA"/>
</dbReference>
<dbReference type="AlphaFoldDB" id="A0A5N0EID8"/>
<gene>
    <name evidence="2" type="ORF">F3087_19745</name>
</gene>
<feature type="transmembrane region" description="Helical" evidence="1">
    <location>
        <begin position="12"/>
        <end position="29"/>
    </location>
</feature>
<evidence type="ECO:0000313" key="2">
    <source>
        <dbReference type="EMBL" id="KAA8887141.1"/>
    </source>
</evidence>
<reference evidence="2 3" key="1">
    <citation type="submission" date="2019-09" db="EMBL/GenBank/DDBJ databases">
        <authorList>
            <person name="Wang X."/>
        </authorList>
    </citation>
    <scope>NUCLEOTIDE SEQUENCE [LARGE SCALE GENOMIC DNA]</scope>
    <source>
        <strain evidence="2 3">CICC 11023</strain>
    </source>
</reference>
<keyword evidence="3" id="KW-1185">Reference proteome</keyword>
<feature type="transmembrane region" description="Helical" evidence="1">
    <location>
        <begin position="50"/>
        <end position="76"/>
    </location>
</feature>
<comment type="caution">
    <text evidence="2">The sequence shown here is derived from an EMBL/GenBank/DDBJ whole genome shotgun (WGS) entry which is preliminary data.</text>
</comment>
<keyword evidence="1" id="KW-1133">Transmembrane helix</keyword>
<dbReference type="Proteomes" id="UP000323876">
    <property type="component" value="Unassembled WGS sequence"/>
</dbReference>
<organism evidence="2 3">
    <name type="scientific">Nocardia colli</name>
    <dbReference type="NCBI Taxonomy" id="2545717"/>
    <lineage>
        <taxon>Bacteria</taxon>
        <taxon>Bacillati</taxon>
        <taxon>Actinomycetota</taxon>
        <taxon>Actinomycetes</taxon>
        <taxon>Mycobacteriales</taxon>
        <taxon>Nocardiaceae</taxon>
        <taxon>Nocardia</taxon>
    </lineage>
</organism>
<sequence>MPERNLVAKYRWWSVLALVAVAALTFPLYGDSVADFGQALADSGRADGGFLGVLELAAAYAILPVVLALGAIAGVLTGLGKLILVFVAVGLLGAVFILLRRRWSRRGAANQPPRRDPHSD</sequence>
<evidence type="ECO:0000256" key="1">
    <source>
        <dbReference type="SAM" id="Phobius"/>
    </source>
</evidence>